<dbReference type="PANTHER" id="PTHR10380:SF173">
    <property type="entry name" value="CUTICULAR PROTEIN 47EF, ISOFORM C-RELATED"/>
    <property type="match status" value="1"/>
</dbReference>
<protein>
    <recommendedName>
        <fullName evidence="5">Endocuticle structural glycoprotein SgAbd-2</fullName>
    </recommendedName>
</protein>
<dbReference type="PROSITE" id="PS00233">
    <property type="entry name" value="CHIT_BIND_RR_1"/>
    <property type="match status" value="1"/>
</dbReference>
<dbReference type="InterPro" id="IPR000618">
    <property type="entry name" value="Insect_cuticle"/>
</dbReference>
<dbReference type="EMBL" id="GECZ01028974">
    <property type="protein sequence ID" value="JAS40795.1"/>
    <property type="molecule type" value="Transcribed_RNA"/>
</dbReference>
<dbReference type="Pfam" id="PF00379">
    <property type="entry name" value="Chitin_bind_4"/>
    <property type="match status" value="1"/>
</dbReference>
<dbReference type="InterPro" id="IPR050468">
    <property type="entry name" value="Cuticle_Struct_Prot"/>
</dbReference>
<dbReference type="PANTHER" id="PTHR10380">
    <property type="entry name" value="CUTICLE PROTEIN"/>
    <property type="match status" value="1"/>
</dbReference>
<feature type="compositionally biased region" description="Basic and acidic residues" evidence="3">
    <location>
        <begin position="56"/>
        <end position="68"/>
    </location>
</feature>
<dbReference type="InterPro" id="IPR031311">
    <property type="entry name" value="CHIT_BIND_RR_consensus"/>
</dbReference>
<feature type="non-terminal residue" evidence="4">
    <location>
        <position position="1"/>
    </location>
</feature>
<dbReference type="PROSITE" id="PS51155">
    <property type="entry name" value="CHIT_BIND_RR_2"/>
    <property type="match status" value="1"/>
</dbReference>
<evidence type="ECO:0008006" key="5">
    <source>
        <dbReference type="Google" id="ProtNLM"/>
    </source>
</evidence>
<gene>
    <name evidence="4" type="ORF">g.1015</name>
</gene>
<organism evidence="4">
    <name type="scientific">Cuerna arida</name>
    <dbReference type="NCBI Taxonomy" id="1464854"/>
    <lineage>
        <taxon>Eukaryota</taxon>
        <taxon>Metazoa</taxon>
        <taxon>Ecdysozoa</taxon>
        <taxon>Arthropoda</taxon>
        <taxon>Hexapoda</taxon>
        <taxon>Insecta</taxon>
        <taxon>Pterygota</taxon>
        <taxon>Neoptera</taxon>
        <taxon>Paraneoptera</taxon>
        <taxon>Hemiptera</taxon>
        <taxon>Auchenorrhyncha</taxon>
        <taxon>Membracoidea</taxon>
        <taxon>Cicadellidae</taxon>
        <taxon>Cicadellinae</taxon>
        <taxon>Proconiini</taxon>
        <taxon>Cuerna</taxon>
    </lineage>
</organism>
<evidence type="ECO:0000256" key="1">
    <source>
        <dbReference type="ARBA" id="ARBA00022460"/>
    </source>
</evidence>
<reference evidence="4" key="1">
    <citation type="submission" date="2015-11" db="EMBL/GenBank/DDBJ databases">
        <title>De novo transcriptome assembly of four potential Pierce s Disease insect vectors from Arizona vineyards.</title>
        <authorList>
            <person name="Tassone E.E."/>
        </authorList>
    </citation>
    <scope>NUCLEOTIDE SEQUENCE</scope>
</reference>
<dbReference type="GO" id="GO:0008010">
    <property type="term" value="F:structural constituent of chitin-based larval cuticle"/>
    <property type="evidence" value="ECO:0007669"/>
    <property type="project" value="TreeGrafter"/>
</dbReference>
<evidence type="ECO:0000256" key="2">
    <source>
        <dbReference type="PROSITE-ProRule" id="PRU00497"/>
    </source>
</evidence>
<dbReference type="AlphaFoldDB" id="A0A1B6ES25"/>
<sequence length="253" mass="26719">TPPSLLAARPVVCSGSPTLAMLWKTVRIVLLVSFANTLAINETQDLVSAHAGKRAAIQDETRPRREDTSNDSSDCTGKSFFSGCSYMKLAKFLSGYLGGSYGGQVPSYNAPPFAGGAGSVGGYGGSYGGVEPSVSTTAKPKEENSTTKTWDGSYSWKFYVPEGEISAEESGRVDQSVPEGPGTVVSGSFSFSAPDGSHFRVTYTADERGFLPLGDHLPTTPPIPETILKALYQNAADEEAGIFDDGSYKEGRD</sequence>
<keyword evidence="1 2" id="KW-0193">Cuticle</keyword>
<evidence type="ECO:0000313" key="4">
    <source>
        <dbReference type="EMBL" id="JAS40795.1"/>
    </source>
</evidence>
<accession>A0A1B6ES25</accession>
<dbReference type="GO" id="GO:0062129">
    <property type="term" value="C:chitin-based extracellular matrix"/>
    <property type="evidence" value="ECO:0007669"/>
    <property type="project" value="TreeGrafter"/>
</dbReference>
<feature type="region of interest" description="Disordered" evidence="3">
    <location>
        <begin position="51"/>
        <end position="74"/>
    </location>
</feature>
<name>A0A1B6ES25_9HEMI</name>
<proteinExistence type="predicted"/>
<evidence type="ECO:0000256" key="3">
    <source>
        <dbReference type="SAM" id="MobiDB-lite"/>
    </source>
</evidence>
<dbReference type="PRINTS" id="PR00947">
    <property type="entry name" value="CUTICLE"/>
</dbReference>